<dbReference type="GO" id="GO:0046872">
    <property type="term" value="F:metal ion binding"/>
    <property type="evidence" value="ECO:0007669"/>
    <property type="project" value="UniProtKB-KW"/>
</dbReference>
<keyword evidence="4" id="KW-1185">Reference proteome</keyword>
<dbReference type="AlphaFoldDB" id="A0A4Q0T4Y0"/>
<keyword evidence="1" id="KW-0479">Metal-binding</keyword>
<dbReference type="Proteomes" id="UP000289437">
    <property type="component" value="Unassembled WGS sequence"/>
</dbReference>
<proteinExistence type="predicted"/>
<feature type="signal peptide" evidence="2">
    <location>
        <begin position="1"/>
        <end position="19"/>
    </location>
</feature>
<gene>
    <name evidence="3" type="ORF">GRAN_1727</name>
</gene>
<name>A0A4Q0T4Y0_9BACT</name>
<feature type="binding site" evidence="1">
    <location>
        <position position="174"/>
    </location>
    <ligand>
        <name>Mg(2+)</name>
        <dbReference type="ChEBI" id="CHEBI:18420"/>
    </ligand>
</feature>
<evidence type="ECO:0000313" key="3">
    <source>
        <dbReference type="EMBL" id="RXH58417.1"/>
    </source>
</evidence>
<evidence type="ECO:0000256" key="2">
    <source>
        <dbReference type="SAM" id="SignalP"/>
    </source>
</evidence>
<dbReference type="InterPro" id="IPR005493">
    <property type="entry name" value="RraA/RraA-like"/>
</dbReference>
<feature type="chain" id="PRO_5020337360" evidence="2">
    <location>
        <begin position="20"/>
        <end position="310"/>
    </location>
</feature>
<protein>
    <submittedName>
        <fullName evidence="3">5-carboxymethyl-2-hydroxymuconate delta-isomerase</fullName>
    </submittedName>
</protein>
<organism evidence="3 4">
    <name type="scientific">Granulicella sibirica</name>
    <dbReference type="NCBI Taxonomy" id="2479048"/>
    <lineage>
        <taxon>Bacteria</taxon>
        <taxon>Pseudomonadati</taxon>
        <taxon>Acidobacteriota</taxon>
        <taxon>Terriglobia</taxon>
        <taxon>Terriglobales</taxon>
        <taxon>Acidobacteriaceae</taxon>
        <taxon>Granulicella</taxon>
    </lineage>
</organism>
<comment type="caution">
    <text evidence="3">The sequence shown here is derived from an EMBL/GenBank/DDBJ whole genome shotgun (WGS) entry which is preliminary data.</text>
</comment>
<keyword evidence="3" id="KW-0413">Isomerase</keyword>
<dbReference type="SUPFAM" id="SSF89562">
    <property type="entry name" value="RraA-like"/>
    <property type="match status" value="1"/>
</dbReference>
<dbReference type="Gene3D" id="3.50.30.40">
    <property type="entry name" value="Ribonuclease E inhibitor RraA/RraA-like"/>
    <property type="match status" value="1"/>
</dbReference>
<evidence type="ECO:0000256" key="1">
    <source>
        <dbReference type="PIRSR" id="PIRSR605493-1"/>
    </source>
</evidence>
<dbReference type="RefSeq" id="WP_128912417.1">
    <property type="nucleotide sequence ID" value="NZ_RDSM01000001.1"/>
</dbReference>
<feature type="binding site" evidence="1">
    <location>
        <begin position="151"/>
        <end position="154"/>
    </location>
    <ligand>
        <name>substrate</name>
    </ligand>
</feature>
<accession>A0A4Q0T4Y0</accession>
<dbReference type="GO" id="GO:0016853">
    <property type="term" value="F:isomerase activity"/>
    <property type="evidence" value="ECO:0007669"/>
    <property type="project" value="UniProtKB-KW"/>
</dbReference>
<dbReference type="EMBL" id="RDSM01000001">
    <property type="protein sequence ID" value="RXH58417.1"/>
    <property type="molecule type" value="Genomic_DNA"/>
</dbReference>
<comment type="cofactor">
    <cofactor evidence="1">
        <name>Mg(2+)</name>
        <dbReference type="ChEBI" id="CHEBI:18420"/>
    </cofactor>
</comment>
<reference evidence="4" key="2">
    <citation type="submission" date="2019-02" db="EMBL/GenBank/DDBJ databases">
        <title>Granulicella sibirica sp. nov., a psychrotolerant acidobacterium isolated from an organic soil layer in forested tundra, West Siberia.</title>
        <authorList>
            <person name="Oshkin I.Y."/>
            <person name="Kulichevskaya I.S."/>
            <person name="Rijpstra W.I.C."/>
            <person name="Sinninghe Damste J.S."/>
            <person name="Rakitin A.L."/>
            <person name="Ravin N.V."/>
            <person name="Dedysh S.N."/>
        </authorList>
    </citation>
    <scope>NUCLEOTIDE SEQUENCE [LARGE SCALE GENOMIC DNA]</scope>
    <source>
        <strain evidence="4">AF10</strain>
    </source>
</reference>
<keyword evidence="1" id="KW-0460">Magnesium</keyword>
<feature type="binding site" evidence="1">
    <location>
        <position position="173"/>
    </location>
    <ligand>
        <name>substrate</name>
    </ligand>
</feature>
<evidence type="ECO:0000313" key="4">
    <source>
        <dbReference type="Proteomes" id="UP000289437"/>
    </source>
</evidence>
<sequence length="310" mass="34351">MKKFIASALLVCAFPSAHAQVKMTKEQMMFYTSEWKGERFPDGRPRVPDDLIKRVVDISIEDLWDYLQGFGYKCQFEGGWQALHIEKPFAGRALTAQYMPLRPDMGRAIAVEGKAEGRVSGNNSWPINELQIGDVYVADGFGKGVEGTLIGSNLGNGIAAHTHTGFVFDAAIRDQEENREIPNFNGFYRSYDPSAWADMTLTAINAPIRIGRATVLPGDLVLAKTDGVLFIPAILAEAAISNAEFTGLEDAFNFELNKEGKNGAEFEGGWDAKKYAALSAWIDAHPDKLKMTRARFDAILEKRSQPRKPR</sequence>
<dbReference type="InterPro" id="IPR036704">
    <property type="entry name" value="RraA/RraA-like_sf"/>
</dbReference>
<dbReference type="OrthoDB" id="108647at2"/>
<keyword evidence="2" id="KW-0732">Signal</keyword>
<reference evidence="3 4" key="1">
    <citation type="submission" date="2018-11" db="EMBL/GenBank/DDBJ databases">
        <authorList>
            <person name="Mardanov A.V."/>
            <person name="Ravin N.V."/>
            <person name="Dedysh S.N."/>
        </authorList>
    </citation>
    <scope>NUCLEOTIDE SEQUENCE [LARGE SCALE GENOMIC DNA]</scope>
    <source>
        <strain evidence="3 4">AF10</strain>
    </source>
</reference>
<dbReference type="Pfam" id="PF03737">
    <property type="entry name" value="RraA-like"/>
    <property type="match status" value="1"/>
</dbReference>